<dbReference type="AlphaFoldDB" id="A0A9X0YN91"/>
<comment type="caution">
    <text evidence="5">The sequence shown here is derived from an EMBL/GenBank/DDBJ whole genome shotgun (WGS) entry which is preliminary data.</text>
</comment>
<dbReference type="Gene3D" id="3.90.550.10">
    <property type="entry name" value="Spore Coat Polysaccharide Biosynthesis Protein SpsA, Chain A"/>
    <property type="match status" value="1"/>
</dbReference>
<name>A0A9X0YN91_9BACI</name>
<proteinExistence type="inferred from homology"/>
<dbReference type="Pfam" id="PF00535">
    <property type="entry name" value="Glycos_transf_2"/>
    <property type="match status" value="1"/>
</dbReference>
<evidence type="ECO:0000313" key="5">
    <source>
        <dbReference type="EMBL" id="MBP2075900.1"/>
    </source>
</evidence>
<evidence type="ECO:0000256" key="1">
    <source>
        <dbReference type="ARBA" id="ARBA00006739"/>
    </source>
</evidence>
<evidence type="ECO:0000313" key="6">
    <source>
        <dbReference type="Proteomes" id="UP001138793"/>
    </source>
</evidence>
<keyword evidence="2" id="KW-0328">Glycosyltransferase</keyword>
<dbReference type="InterPro" id="IPR050834">
    <property type="entry name" value="Glycosyltransf_2"/>
</dbReference>
<protein>
    <submittedName>
        <fullName evidence="5">Glycosyltransferase involved in cell wall biosynthesis</fullName>
    </submittedName>
</protein>
<keyword evidence="6" id="KW-1185">Reference proteome</keyword>
<organism evidence="5 6">
    <name type="scientific">Oceanobacillus polygoni</name>
    <dbReference type="NCBI Taxonomy" id="1235259"/>
    <lineage>
        <taxon>Bacteria</taxon>
        <taxon>Bacillati</taxon>
        <taxon>Bacillota</taxon>
        <taxon>Bacilli</taxon>
        <taxon>Bacillales</taxon>
        <taxon>Bacillaceae</taxon>
        <taxon>Oceanobacillus</taxon>
    </lineage>
</organism>
<reference evidence="5" key="1">
    <citation type="submission" date="2021-03" db="EMBL/GenBank/DDBJ databases">
        <title>Genomic Encyclopedia of Type Strains, Phase IV (KMG-IV): sequencing the most valuable type-strain genomes for metagenomic binning, comparative biology and taxonomic classification.</title>
        <authorList>
            <person name="Goeker M."/>
        </authorList>
    </citation>
    <scope>NUCLEOTIDE SEQUENCE</scope>
    <source>
        <strain evidence="5">DSM 107338</strain>
    </source>
</reference>
<dbReference type="Proteomes" id="UP001138793">
    <property type="component" value="Unassembled WGS sequence"/>
</dbReference>
<evidence type="ECO:0000259" key="4">
    <source>
        <dbReference type="Pfam" id="PF00535"/>
    </source>
</evidence>
<dbReference type="InterPro" id="IPR001173">
    <property type="entry name" value="Glyco_trans_2-like"/>
</dbReference>
<dbReference type="OrthoDB" id="9815829at2"/>
<sequence length="278" mass="32024">MTGYNYSVLMSVYEKEDPEYFKLSIESMLNQSLLPNEIVIVKDGKLTNKLDEVIETYLSLYPDLFNIIPLEQNVGLGMALNEGLKVCGNDLIARMDTDDISIPQRCELQIDEFKKNSSLSIIGSNIDEFYDTPNEIVSSRIVPSQHKDILKFSKRRNPFNHPTVMYKKSEVLELGGYGDFRRNQDLDLFVRMLNSGCIAANINKSLLLFRANKDNLKRRKSWEKCRSYIGMIYNFWKKGYSSLLDLIIVTASQLAVFIAPTSFLEWLSNNYLRKTHAK</sequence>
<dbReference type="EMBL" id="JAGGMB010000001">
    <property type="protein sequence ID" value="MBP2075900.1"/>
    <property type="molecule type" value="Genomic_DNA"/>
</dbReference>
<evidence type="ECO:0000256" key="2">
    <source>
        <dbReference type="ARBA" id="ARBA00022676"/>
    </source>
</evidence>
<dbReference type="RefSeq" id="WP_149474859.1">
    <property type="nucleotide sequence ID" value="NZ_JAGGMB010000001.1"/>
</dbReference>
<accession>A0A9X0YN91</accession>
<keyword evidence="3" id="KW-0808">Transferase</keyword>
<dbReference type="PANTHER" id="PTHR43685">
    <property type="entry name" value="GLYCOSYLTRANSFERASE"/>
    <property type="match status" value="1"/>
</dbReference>
<gene>
    <name evidence="5" type="ORF">J2Z64_000111</name>
</gene>
<dbReference type="GO" id="GO:0016757">
    <property type="term" value="F:glycosyltransferase activity"/>
    <property type="evidence" value="ECO:0007669"/>
    <property type="project" value="UniProtKB-KW"/>
</dbReference>
<dbReference type="SUPFAM" id="SSF53448">
    <property type="entry name" value="Nucleotide-diphospho-sugar transferases"/>
    <property type="match status" value="1"/>
</dbReference>
<evidence type="ECO:0000256" key="3">
    <source>
        <dbReference type="ARBA" id="ARBA00022679"/>
    </source>
</evidence>
<dbReference type="InterPro" id="IPR029044">
    <property type="entry name" value="Nucleotide-diphossugar_trans"/>
</dbReference>
<comment type="similarity">
    <text evidence="1">Belongs to the glycosyltransferase 2 family.</text>
</comment>
<dbReference type="PANTHER" id="PTHR43685:SF5">
    <property type="entry name" value="GLYCOSYLTRANSFERASE EPSE-RELATED"/>
    <property type="match status" value="1"/>
</dbReference>
<feature type="domain" description="Glycosyltransferase 2-like" evidence="4">
    <location>
        <begin position="7"/>
        <end position="162"/>
    </location>
</feature>